<dbReference type="PANTHER" id="PTHR43215:SF14">
    <property type="entry name" value="RADIAL SPOKE HEAD 1 HOMOLOG"/>
    <property type="match status" value="1"/>
</dbReference>
<comment type="caution">
    <text evidence="2">The sequence shown here is derived from an EMBL/GenBank/DDBJ whole genome shotgun (WGS) entry which is preliminary data.</text>
</comment>
<organism evidence="2 3">
    <name type="scientific">Leishmania tarentolae</name>
    <name type="common">Sauroleishmania tarentolae</name>
    <dbReference type="NCBI Taxonomy" id="5689"/>
    <lineage>
        <taxon>Eukaryota</taxon>
        <taxon>Discoba</taxon>
        <taxon>Euglenozoa</taxon>
        <taxon>Kinetoplastea</taxon>
        <taxon>Metakinetoplastina</taxon>
        <taxon>Trypanosomatida</taxon>
        <taxon>Trypanosomatidae</taxon>
        <taxon>Leishmaniinae</taxon>
        <taxon>Leishmania</taxon>
        <taxon>lizard Leishmania</taxon>
    </lineage>
</organism>
<dbReference type="Proteomes" id="UP000419144">
    <property type="component" value="Unassembled WGS sequence"/>
</dbReference>
<evidence type="ECO:0000256" key="1">
    <source>
        <dbReference type="ARBA" id="ARBA00022737"/>
    </source>
</evidence>
<dbReference type="EMBL" id="BLBS01000057">
    <property type="protein sequence ID" value="GET93472.1"/>
    <property type="molecule type" value="Genomic_DNA"/>
</dbReference>
<dbReference type="AlphaFoldDB" id="A0A640KVB1"/>
<evidence type="ECO:0008006" key="4">
    <source>
        <dbReference type="Google" id="ProtNLM"/>
    </source>
</evidence>
<accession>A0A640KVB1</accession>
<proteinExistence type="predicted"/>
<dbReference type="SUPFAM" id="SSF82185">
    <property type="entry name" value="Histone H3 K4-specific methyltransferase SET7/9 N-terminal domain"/>
    <property type="match status" value="2"/>
</dbReference>
<evidence type="ECO:0000313" key="2">
    <source>
        <dbReference type="EMBL" id="GET93472.1"/>
    </source>
</evidence>
<keyword evidence="3" id="KW-1185">Reference proteome</keyword>
<dbReference type="InterPro" id="IPR003409">
    <property type="entry name" value="MORN"/>
</dbReference>
<dbReference type="VEuPathDB" id="TriTrypDB:LtaPh_3639000"/>
<dbReference type="Pfam" id="PF02493">
    <property type="entry name" value="MORN"/>
    <property type="match status" value="6"/>
</dbReference>
<sequence length="316" mass="36001">MHAIKTYTYKSGAVYEGTFDGNMRSGRGHWTHPQGERYEGEYKDNKQNGLGVYIFSETGKKYLGNWEAGQMNGAGLYFFNNDCTAYYFGNYTKDKKDGDGHYMYETGVMTTQKWNMGALLKEEETPPSEIVECAVKIKELMDAVRAMAPKELGEIPPPSEVRTFQFPSGATYTGQYFGTKKHGRGYWLHPEGDSYEGQFDSNHHSGWGVYVIGRSGKKYVGQWRNGKMNGIGVYFFNPQETEYYVGLYRDDVKNGRGMYHFAESGVSMVQMWENGVLRQEAEANKLTEKAYEEAIRKIIEVVKPYAPNYEPLTFGS</sequence>
<dbReference type="FunFam" id="2.20.110.10:FF:000022">
    <property type="entry name" value="MORN repeat, putative"/>
    <property type="match status" value="2"/>
</dbReference>
<dbReference type="Gene3D" id="2.20.110.10">
    <property type="entry name" value="Histone H3 K4-specific methyltransferase SET7/9 N-terminal domain"/>
    <property type="match status" value="3"/>
</dbReference>
<dbReference type="OrthoDB" id="270720at2759"/>
<dbReference type="SMART" id="SM00698">
    <property type="entry name" value="MORN"/>
    <property type="match status" value="8"/>
</dbReference>
<protein>
    <recommendedName>
        <fullName evidence="4">MORN repeat-containing protein 5</fullName>
    </recommendedName>
</protein>
<dbReference type="PANTHER" id="PTHR43215">
    <property type="entry name" value="RADIAL SPOKE HEAD 1 HOMOLOG"/>
    <property type="match status" value="1"/>
</dbReference>
<gene>
    <name evidence="2" type="ORF">LtaPh_3639000</name>
</gene>
<name>A0A640KVB1_LEITA</name>
<evidence type="ECO:0000313" key="3">
    <source>
        <dbReference type="Proteomes" id="UP000419144"/>
    </source>
</evidence>
<keyword evidence="1" id="KW-0677">Repeat</keyword>
<reference evidence="2" key="1">
    <citation type="submission" date="2019-11" db="EMBL/GenBank/DDBJ databases">
        <title>Leishmania tarentolae CDS.</title>
        <authorList>
            <person name="Goto Y."/>
            <person name="Yamagishi J."/>
        </authorList>
    </citation>
    <scope>NUCLEOTIDE SEQUENCE [LARGE SCALE GENOMIC DNA]</scope>
    <source>
        <strain evidence="2">Parrot Tar II</strain>
    </source>
</reference>